<reference evidence="4 5" key="1">
    <citation type="submission" date="2015-01" db="EMBL/GenBank/DDBJ databases">
        <title>Evolution of Trichinella species and genotypes.</title>
        <authorList>
            <person name="Korhonen P.K."/>
            <person name="Edoardo P."/>
            <person name="Giuseppe L.R."/>
            <person name="Gasser R.B."/>
        </authorList>
    </citation>
    <scope>NUCLEOTIDE SEQUENCE [LARGE SCALE GENOMIC DNA]</scope>
    <source>
        <strain evidence="4">ISS3</strain>
    </source>
</reference>
<feature type="domain" description="BRCT" evidence="3">
    <location>
        <begin position="733"/>
        <end position="830"/>
    </location>
</feature>
<dbReference type="GO" id="GO:0033314">
    <property type="term" value="P:mitotic DNA replication checkpoint signaling"/>
    <property type="evidence" value="ECO:0007669"/>
    <property type="project" value="TreeGrafter"/>
</dbReference>
<dbReference type="FunFam" id="3.40.50.10190:FF:000018">
    <property type="entry name" value="DNA topoisomerase 2-binding protein 1"/>
    <property type="match status" value="1"/>
</dbReference>
<evidence type="ECO:0000256" key="2">
    <source>
        <dbReference type="SAM" id="MobiDB-lite"/>
    </source>
</evidence>
<sequence length="1429" mass="161188">MSSSGTSASLEERPNIVIRIVRPKLFKENAILTLENIYNTLCELNHTITWITEEECMQIEKHVKHVFIFYDFYGEAFEHLRYLNCRIYGPPVLLFCINNCVPLPKNRIHYFCRVMENVTVSCTNVERSVRDKLHDMILWMGGSVSRSMTSKCDFLIAAEVGSLKYRAACGKVPILTPEWVKMAWKNRYKEKFVAADPTFTENYKCLAFTGLTITVSGFVASERAKLRELIEKNGNIRVTYYVQVEISFRLGGVFSGIMKQNETSHLVTNTTKSEKYKIAKLWTDNVIKIVTVDWIHKSCLAGHCLQEEDFEVQDPTKSRKKKMVCSTPNSSFSKRRLVFLEPNCSSIRGASINSVVPSDMMDKESSSADPSQVEETKICRVTPAASQRSIMSTIDGNSSDLFESSITETSSCLEGCKVWLYGFSSDLTSKLEKYVDFCGGVLASIDSEITHAVIGDVIDVNTVANLLKGRDLRGCFVVRGPWLLHCFKSGRKLDESEFVHQIYADLLEQLESGMVGSKIEQNQEEEEEEEVVEKCIFSFFYLILYSRLDKLLGYFSVEAPVADPFVEKNFEEKAAIENIMLTYLVDDVGEAPFVENEVDFPNEEATISDTLITPTATSSSSCVEMASVNDQADGNQPLLAGKSFFLAGFDADKEEELSECIKLFGGTLVSKFADFAVLPWVSSVAFLPWANRADSVPTETVWVSDYWIKACISEKKLLSLRDDILFRPIFLPDTAKPLSDCVICFSGFSSTERDVLTLGGTRAGAKIQNYMCRQAKPNKKFLATTHLIVKIAEGNKYEAAKKWNIPCMTLQWLSDCIRTRVKIEESIYQPNQHSFDQQSTSEPKSKDVTGSDSDLKPIQTEDEDNPPKVASSKRDLSQLETVWDGSYSFLNKTAYRAKFDFGDSFQSEKTLSSSLETDVLFEQNLGKAARFTSAVEGGTDEERPDFSVSIESSMLSNVAEESTEGQRSYKPLSGVVIVVSSDLLHLQMELHQLVIQLGGFYCWHFDPSCTHFICQGTNVEKTREGYKAIEAGCALVHPRWLYQCKIRGCRVSESGYPPTYTSDLHLPIMAPTPGPLRTKNKRCFQKWPLRTADGSDNEEPTFVLQKRCRASDPAEDDLRASLKRHLRSVLDQKPAVEEYFDQSFNNPSAQGSSVFEAPVSKEPELEEESVIAPVDWDDPNQRIARERIGSLLKPQNEPTQQSTFDSSQPVNQNFLFQFTSLNSQQKQIVLSAFSELKVAYILNSDFYPSCTHVIAGTLGRTEKALCALATGKWILTFAYVEACRQHGFLVEVREQEYEWAKFLRDSGDDVDVGMLDVAEAAVRWRKKIQREQRYAFDGWMAFIAADSAKQKSLERLICFGGGKVFTKVEDAPKGCFAFVDVNSLNFTKDFYGKLIQQGLKCFKVEYISGYLLNEPFEEDLYIIDETLWS</sequence>
<protein>
    <submittedName>
        <fullName evidence="4">DNA topoisomerase 2-binding protein 1</fullName>
    </submittedName>
</protein>
<proteinExistence type="predicted"/>
<feature type="compositionally biased region" description="Basic and acidic residues" evidence="2">
    <location>
        <begin position="843"/>
        <end position="855"/>
    </location>
</feature>
<evidence type="ECO:0000259" key="3">
    <source>
        <dbReference type="PROSITE" id="PS50172"/>
    </source>
</evidence>
<dbReference type="CDD" id="cd17731">
    <property type="entry name" value="BRCT_TopBP1_rpt2_like"/>
    <property type="match status" value="1"/>
</dbReference>
<keyword evidence="1" id="KW-0677">Repeat</keyword>
<dbReference type="FunCoup" id="A0A0V1C0Y2">
    <property type="interactions" value="1253"/>
</dbReference>
<dbReference type="InterPro" id="IPR049542">
    <property type="entry name" value="TopBP1-like_BRCT0"/>
</dbReference>
<dbReference type="SUPFAM" id="SSF52113">
    <property type="entry name" value="BRCT domain"/>
    <property type="match status" value="7"/>
</dbReference>
<feature type="domain" description="BRCT" evidence="3">
    <location>
        <begin position="408"/>
        <end position="500"/>
    </location>
</feature>
<dbReference type="Proteomes" id="UP000054776">
    <property type="component" value="Unassembled WGS sequence"/>
</dbReference>
<feature type="domain" description="BRCT" evidence="3">
    <location>
        <begin position="634"/>
        <end position="725"/>
    </location>
</feature>
<feature type="domain" description="BRCT" evidence="3">
    <location>
        <begin position="110"/>
        <end position="180"/>
    </location>
</feature>
<feature type="region of interest" description="Disordered" evidence="2">
    <location>
        <begin position="831"/>
        <end position="875"/>
    </location>
</feature>
<dbReference type="Pfam" id="PF00533">
    <property type="entry name" value="BRCT"/>
    <property type="match status" value="2"/>
</dbReference>
<feature type="domain" description="BRCT" evidence="3">
    <location>
        <begin position="208"/>
        <end position="312"/>
    </location>
</feature>
<dbReference type="OrthoDB" id="251770at2759"/>
<dbReference type="CDD" id="cd17727">
    <property type="entry name" value="BRCT_TopBP1_rpt6"/>
    <property type="match status" value="1"/>
</dbReference>
<name>A0A0V1C0Y2_TRISP</name>
<dbReference type="GO" id="GO:0016853">
    <property type="term" value="F:isomerase activity"/>
    <property type="evidence" value="ECO:0007669"/>
    <property type="project" value="UniProtKB-KW"/>
</dbReference>
<dbReference type="CDD" id="cd17738">
    <property type="entry name" value="BRCT_TopBP1_rpt7"/>
    <property type="match status" value="1"/>
</dbReference>
<evidence type="ECO:0000313" key="5">
    <source>
        <dbReference type="Proteomes" id="UP000054776"/>
    </source>
</evidence>
<comment type="caution">
    <text evidence="4">The sequence shown here is derived from an EMBL/GenBank/DDBJ whole genome shotgun (WGS) entry which is preliminary data.</text>
</comment>
<keyword evidence="5" id="KW-1185">Reference proteome</keyword>
<dbReference type="Pfam" id="PF21298">
    <property type="entry name" value="TopBP1_BRCT0"/>
    <property type="match status" value="1"/>
</dbReference>
<gene>
    <name evidence="4" type="primary">Topbp1</name>
    <name evidence="4" type="ORF">T01_3919</name>
</gene>
<feature type="domain" description="BRCT" evidence="3">
    <location>
        <begin position="967"/>
        <end position="1058"/>
    </location>
</feature>
<dbReference type="PANTHER" id="PTHR13561">
    <property type="entry name" value="DNA REPLICATION REGULATOR DPB11-RELATED"/>
    <property type="match status" value="1"/>
</dbReference>
<dbReference type="STRING" id="6334.A0A0V1C0Y2"/>
<dbReference type="InterPro" id="IPR001357">
    <property type="entry name" value="BRCT_dom"/>
</dbReference>
<dbReference type="EMBL" id="JYDH01000002">
    <property type="protein sequence ID" value="KRY42989.1"/>
    <property type="molecule type" value="Genomic_DNA"/>
</dbReference>
<dbReference type="GO" id="GO:0006270">
    <property type="term" value="P:DNA replication initiation"/>
    <property type="evidence" value="ECO:0007669"/>
    <property type="project" value="TreeGrafter"/>
</dbReference>
<dbReference type="Gene3D" id="3.40.50.10190">
    <property type="entry name" value="BRCT domain"/>
    <property type="match status" value="9"/>
</dbReference>
<dbReference type="PROSITE" id="PS50172">
    <property type="entry name" value="BRCT"/>
    <property type="match status" value="6"/>
</dbReference>
<dbReference type="SMART" id="SM00292">
    <property type="entry name" value="BRCT"/>
    <property type="match status" value="7"/>
</dbReference>
<organism evidence="4 5">
    <name type="scientific">Trichinella spiralis</name>
    <name type="common">Trichina worm</name>
    <dbReference type="NCBI Taxonomy" id="6334"/>
    <lineage>
        <taxon>Eukaryota</taxon>
        <taxon>Metazoa</taxon>
        <taxon>Ecdysozoa</taxon>
        <taxon>Nematoda</taxon>
        <taxon>Enoplea</taxon>
        <taxon>Dorylaimia</taxon>
        <taxon>Trichinellida</taxon>
        <taxon>Trichinellidae</taxon>
        <taxon>Trichinella</taxon>
    </lineage>
</organism>
<dbReference type="PANTHER" id="PTHR13561:SF20">
    <property type="entry name" value="DNA TOPOISOMERASE 2-BINDING PROTEIN 1"/>
    <property type="match status" value="1"/>
</dbReference>
<keyword evidence="4" id="KW-0413">Isomerase</keyword>
<dbReference type="Pfam" id="PF12738">
    <property type="entry name" value="PTCB-BRCT"/>
    <property type="match status" value="2"/>
</dbReference>
<dbReference type="eggNOG" id="KOG1929">
    <property type="taxonomic scope" value="Eukaryota"/>
</dbReference>
<dbReference type="InterPro" id="IPR036420">
    <property type="entry name" value="BRCT_dom_sf"/>
</dbReference>
<dbReference type="GO" id="GO:0007095">
    <property type="term" value="P:mitotic G2 DNA damage checkpoint signaling"/>
    <property type="evidence" value="ECO:0007669"/>
    <property type="project" value="TreeGrafter"/>
</dbReference>
<accession>A0A0V1C0Y2</accession>
<evidence type="ECO:0000313" key="4">
    <source>
        <dbReference type="EMBL" id="KRY42989.1"/>
    </source>
</evidence>
<evidence type="ECO:0000256" key="1">
    <source>
        <dbReference type="ARBA" id="ARBA00022737"/>
    </source>
</evidence>
<dbReference type="InterPro" id="IPR059215">
    <property type="entry name" value="BRCT2_TopBP1-like"/>
</dbReference>
<dbReference type="InParanoid" id="A0A0V1C0Y2"/>
<feature type="compositionally biased region" description="Polar residues" evidence="2">
    <location>
        <begin position="831"/>
        <end position="842"/>
    </location>
</feature>